<protein>
    <recommendedName>
        <fullName evidence="3">Flagellar hook-length control protein FliK</fullName>
    </recommendedName>
</protein>
<proteinExistence type="predicted"/>
<reference evidence="2" key="1">
    <citation type="submission" date="2017-04" db="EMBL/GenBank/DDBJ databases">
        <authorList>
            <person name="Varghese N."/>
            <person name="Submissions S."/>
        </authorList>
    </citation>
    <scope>NUCLEOTIDE SEQUENCE [LARGE SCALE GENOMIC DNA]</scope>
    <source>
        <strain evidence="2">DSM 16512</strain>
    </source>
</reference>
<organism evidence="1 2">
    <name type="scientific">Nitratiruptor tergarcus DSM 16512</name>
    <dbReference type="NCBI Taxonomy" id="1069081"/>
    <lineage>
        <taxon>Bacteria</taxon>
        <taxon>Pseudomonadati</taxon>
        <taxon>Campylobacterota</taxon>
        <taxon>Epsilonproteobacteria</taxon>
        <taxon>Nautiliales</taxon>
        <taxon>Nitratiruptoraceae</taxon>
        <taxon>Nitratiruptor</taxon>
    </lineage>
</organism>
<evidence type="ECO:0008006" key="3">
    <source>
        <dbReference type="Google" id="ProtNLM"/>
    </source>
</evidence>
<dbReference type="EMBL" id="FWWZ01000001">
    <property type="protein sequence ID" value="SMC09925.1"/>
    <property type="molecule type" value="Genomic_DNA"/>
</dbReference>
<evidence type="ECO:0000313" key="1">
    <source>
        <dbReference type="EMBL" id="SMC09925.1"/>
    </source>
</evidence>
<gene>
    <name evidence="1" type="ORF">SAMN05660197_1751</name>
</gene>
<dbReference type="Proteomes" id="UP000192602">
    <property type="component" value="Unassembled WGS sequence"/>
</dbReference>
<accession>A0A1W1WUP3</accession>
<evidence type="ECO:0000313" key="2">
    <source>
        <dbReference type="Proteomes" id="UP000192602"/>
    </source>
</evidence>
<sequence>MSNTPYFFDLSSIQKGRLHLHPHQKLRARVLDMLPQQKVRLRLAGRVVELQSQLTFRKNEVLLLQVLPQKGGKLRLKLLERSFGTQGMESVAIETFGKDLKTLQHIVHFDEKLKKEINRLLLQRKLQEELLEASKIIKKIFHTLNKEDKRLVALLKTNFLDIENLDAKELKELLLDMHKTKMGSFKSMLSMLQEHRETKELERLLYMLDTYALVAQASGMIMSFLPVIWDEVEESELVIKKLTYAKVHFCRLYLRFHNNDKVLVSLILHKGYLQVVFGVEEDAFREKLAMSMPLLKKSLAHKGIYVHCLVKEFCKQDLLRGFEDENLVNMKL</sequence>
<dbReference type="AlphaFoldDB" id="A0A1W1WUP3"/>
<name>A0A1W1WUP3_9BACT</name>
<keyword evidence="2" id="KW-1185">Reference proteome</keyword>
<dbReference type="STRING" id="1069081.SAMN05660197_1751"/>